<sequence>MSFSMKLKLTKLILCMWSLFRGMLH</sequence>
<reference evidence="1" key="1">
    <citation type="submission" date="2014-11" db="EMBL/GenBank/DDBJ databases">
        <authorList>
            <person name="Amaro Gonzalez C."/>
        </authorList>
    </citation>
    <scope>NUCLEOTIDE SEQUENCE</scope>
</reference>
<accession>A0A0E9U988</accession>
<organism evidence="1">
    <name type="scientific">Anguilla anguilla</name>
    <name type="common">European freshwater eel</name>
    <name type="synonym">Muraena anguilla</name>
    <dbReference type="NCBI Taxonomy" id="7936"/>
    <lineage>
        <taxon>Eukaryota</taxon>
        <taxon>Metazoa</taxon>
        <taxon>Chordata</taxon>
        <taxon>Craniata</taxon>
        <taxon>Vertebrata</taxon>
        <taxon>Euteleostomi</taxon>
        <taxon>Actinopterygii</taxon>
        <taxon>Neopterygii</taxon>
        <taxon>Teleostei</taxon>
        <taxon>Anguilliformes</taxon>
        <taxon>Anguillidae</taxon>
        <taxon>Anguilla</taxon>
    </lineage>
</organism>
<proteinExistence type="predicted"/>
<protein>
    <submittedName>
        <fullName evidence="1">Uncharacterized protein</fullName>
    </submittedName>
</protein>
<reference evidence="1" key="2">
    <citation type="journal article" date="2015" name="Fish Shellfish Immunol.">
        <title>Early steps in the European eel (Anguilla anguilla)-Vibrio vulnificus interaction in the gills: Role of the RtxA13 toxin.</title>
        <authorList>
            <person name="Callol A."/>
            <person name="Pajuelo D."/>
            <person name="Ebbesson L."/>
            <person name="Teles M."/>
            <person name="MacKenzie S."/>
            <person name="Amaro C."/>
        </authorList>
    </citation>
    <scope>NUCLEOTIDE SEQUENCE</scope>
</reference>
<dbReference type="AlphaFoldDB" id="A0A0E9U988"/>
<dbReference type="EMBL" id="GBXM01047049">
    <property type="protein sequence ID" value="JAH61528.1"/>
    <property type="molecule type" value="Transcribed_RNA"/>
</dbReference>
<name>A0A0E9U988_ANGAN</name>
<evidence type="ECO:0000313" key="1">
    <source>
        <dbReference type="EMBL" id="JAH61528.1"/>
    </source>
</evidence>